<evidence type="ECO:0000256" key="6">
    <source>
        <dbReference type="SAM" id="Phobius"/>
    </source>
</evidence>
<keyword evidence="4 6" id="KW-0472">Membrane</keyword>
<reference evidence="7 8" key="1">
    <citation type="submission" date="2017-03" db="EMBL/GenBank/DDBJ databases">
        <title>Genomes of endolithic fungi from Antarctica.</title>
        <authorList>
            <person name="Coleine C."/>
            <person name="Masonjones S."/>
            <person name="Stajich J.E."/>
        </authorList>
    </citation>
    <scope>NUCLEOTIDE SEQUENCE [LARGE SCALE GENOMIC DNA]</scope>
    <source>
        <strain evidence="7 8">CCFEE 6315</strain>
    </source>
</reference>
<accession>A0A4U0TP16</accession>
<evidence type="ECO:0000313" key="8">
    <source>
        <dbReference type="Proteomes" id="UP000308549"/>
    </source>
</evidence>
<dbReference type="GO" id="GO:0055085">
    <property type="term" value="P:transmembrane transport"/>
    <property type="evidence" value="ECO:0007669"/>
    <property type="project" value="InterPro"/>
</dbReference>
<feature type="compositionally biased region" description="Polar residues" evidence="5">
    <location>
        <begin position="305"/>
        <end position="316"/>
    </location>
</feature>
<evidence type="ECO:0000256" key="4">
    <source>
        <dbReference type="ARBA" id="ARBA00023136"/>
    </source>
</evidence>
<dbReference type="GO" id="GO:0005783">
    <property type="term" value="C:endoplasmic reticulum"/>
    <property type="evidence" value="ECO:0007669"/>
    <property type="project" value="TreeGrafter"/>
</dbReference>
<feature type="transmembrane region" description="Helical" evidence="6">
    <location>
        <begin position="179"/>
        <end position="200"/>
    </location>
</feature>
<feature type="transmembrane region" description="Helical" evidence="6">
    <location>
        <begin position="76"/>
        <end position="101"/>
    </location>
</feature>
<dbReference type="AlphaFoldDB" id="A0A4U0TP16"/>
<evidence type="ECO:0000313" key="7">
    <source>
        <dbReference type="EMBL" id="TKA23764.1"/>
    </source>
</evidence>
<feature type="transmembrane region" description="Helical" evidence="6">
    <location>
        <begin position="492"/>
        <end position="509"/>
    </location>
</feature>
<gene>
    <name evidence="7" type="ORF">B0A50_07046</name>
</gene>
<evidence type="ECO:0008006" key="9">
    <source>
        <dbReference type="Google" id="ProtNLM"/>
    </source>
</evidence>
<dbReference type="EMBL" id="NAJL01000051">
    <property type="protein sequence ID" value="TKA23764.1"/>
    <property type="molecule type" value="Genomic_DNA"/>
</dbReference>
<dbReference type="InterPro" id="IPR004776">
    <property type="entry name" value="Mem_transp_PIN-like"/>
</dbReference>
<feature type="transmembrane region" description="Helical" evidence="6">
    <location>
        <begin position="113"/>
        <end position="132"/>
    </location>
</feature>
<name>A0A4U0TP16_9PEZI</name>
<comment type="subcellular location">
    <subcellularLocation>
        <location evidence="1">Membrane</location>
        <topology evidence="1">Multi-pass membrane protein</topology>
    </subcellularLocation>
</comment>
<evidence type="ECO:0000256" key="5">
    <source>
        <dbReference type="SAM" id="MobiDB-lite"/>
    </source>
</evidence>
<dbReference type="PANTHER" id="PTHR31794:SF2">
    <property type="entry name" value="AUXIN EFFLUX TRANSPORTER FAMILY PROTEIN (EUROFUNG)"/>
    <property type="match status" value="1"/>
</dbReference>
<evidence type="ECO:0000256" key="3">
    <source>
        <dbReference type="ARBA" id="ARBA00022989"/>
    </source>
</evidence>
<feature type="transmembrane region" description="Helical" evidence="6">
    <location>
        <begin position="144"/>
        <end position="167"/>
    </location>
</feature>
<feature type="region of interest" description="Disordered" evidence="5">
    <location>
        <begin position="253"/>
        <end position="397"/>
    </location>
</feature>
<dbReference type="GO" id="GO:0016020">
    <property type="term" value="C:membrane"/>
    <property type="evidence" value="ECO:0007669"/>
    <property type="project" value="UniProtKB-SubCell"/>
</dbReference>
<sequence length="630" mass="68713">MPLLESFRLRELAGTLSTLNPYQRRAGAQDPFILSPDYTAATSISAAATPMATMATAALDMLQNAPLPPHSQHPDFFHLAGLVSEAVLEVVFVALPGFLVAYTGMFDANSQKFVAELNTMVFTPCLIFTKLASQLNADKLADLVVIPFIFAAQTLVSWLCAQAMARAFGFARQKRQKNFILAMGVFGNSNSLPISLVLSLSKTINGLHWDKIPGDNDNEVAARGILYLLIFQQLGQLLRWTWGYSVLLRPASEYEDEEREDGSEDDRIREEGRYRDEPDEPLMNGSGEANGHAVNGKAKKPLDSGFSSGDASGYSSNDERQDAVPDMIPSTAANGNNISTEPRHLTDNDTSTSPTSRRSLGDRARSTGHMTTFPNYASSASHTKPVTDSPDSAPTGWRAPLHRLRTFTTHHLRRLNHATQAAFTALPRPIRVILTAISTFFRALWRQMNPPLWAMLIALIVASIPSLQHLFFAPGTLISNSFTRAISQTGNVAVPLILVVLGANLARTTQTTPPGEEPPTPAEKREERNLLIASLLSRMLLPPLILTPFLALTAKYLPISILDDPIFIIVCFLLSGAPSALQLAQICQVNGVFMGVMSRLLLAGYVGWIFPSTLGLVLIALEVLEWAQVG</sequence>
<proteinExistence type="predicted"/>
<feature type="transmembrane region" description="Helical" evidence="6">
    <location>
        <begin position="220"/>
        <end position="240"/>
    </location>
</feature>
<protein>
    <recommendedName>
        <fullName evidence="9">Auxin efflux carrier</fullName>
    </recommendedName>
</protein>
<feature type="transmembrane region" description="Helical" evidence="6">
    <location>
        <begin position="452"/>
        <end position="472"/>
    </location>
</feature>
<feature type="compositionally biased region" description="Basic and acidic residues" evidence="5">
    <location>
        <begin position="265"/>
        <end position="276"/>
    </location>
</feature>
<comment type="caution">
    <text evidence="7">The sequence shown here is derived from an EMBL/GenBank/DDBJ whole genome shotgun (WGS) entry which is preliminary data.</text>
</comment>
<keyword evidence="2 6" id="KW-0812">Transmembrane</keyword>
<feature type="compositionally biased region" description="Acidic residues" evidence="5">
    <location>
        <begin position="253"/>
        <end position="264"/>
    </location>
</feature>
<evidence type="ECO:0000256" key="1">
    <source>
        <dbReference type="ARBA" id="ARBA00004141"/>
    </source>
</evidence>
<dbReference type="PANTHER" id="PTHR31794">
    <property type="entry name" value="AUXIN EFFLUX TRANSPORTER FAMILY PROTEIN (EUROFUNG)"/>
    <property type="match status" value="1"/>
</dbReference>
<dbReference type="Pfam" id="PF03547">
    <property type="entry name" value="Mem_trans"/>
    <property type="match status" value="1"/>
</dbReference>
<keyword evidence="8" id="KW-1185">Reference proteome</keyword>
<feature type="transmembrane region" description="Helical" evidence="6">
    <location>
        <begin position="566"/>
        <end position="588"/>
    </location>
</feature>
<keyword evidence="3 6" id="KW-1133">Transmembrane helix</keyword>
<dbReference type="OrthoDB" id="10267235at2759"/>
<feature type="compositionally biased region" description="Polar residues" evidence="5">
    <location>
        <begin position="368"/>
        <end position="392"/>
    </location>
</feature>
<dbReference type="Proteomes" id="UP000308549">
    <property type="component" value="Unassembled WGS sequence"/>
</dbReference>
<feature type="transmembrane region" description="Helical" evidence="6">
    <location>
        <begin position="530"/>
        <end position="554"/>
    </location>
</feature>
<organism evidence="7 8">
    <name type="scientific">Salinomyces thailandicus</name>
    <dbReference type="NCBI Taxonomy" id="706561"/>
    <lineage>
        <taxon>Eukaryota</taxon>
        <taxon>Fungi</taxon>
        <taxon>Dikarya</taxon>
        <taxon>Ascomycota</taxon>
        <taxon>Pezizomycotina</taxon>
        <taxon>Dothideomycetes</taxon>
        <taxon>Dothideomycetidae</taxon>
        <taxon>Mycosphaerellales</taxon>
        <taxon>Teratosphaeriaceae</taxon>
        <taxon>Salinomyces</taxon>
    </lineage>
</organism>
<feature type="compositionally biased region" description="Polar residues" evidence="5">
    <location>
        <begin position="348"/>
        <end position="358"/>
    </location>
</feature>
<feature type="transmembrane region" description="Helical" evidence="6">
    <location>
        <begin position="600"/>
        <end position="621"/>
    </location>
</feature>
<feature type="compositionally biased region" description="Polar residues" evidence="5">
    <location>
        <begin position="331"/>
        <end position="340"/>
    </location>
</feature>
<evidence type="ECO:0000256" key="2">
    <source>
        <dbReference type="ARBA" id="ARBA00022692"/>
    </source>
</evidence>